<evidence type="ECO:0000313" key="2">
    <source>
        <dbReference type="EMBL" id="OAI07021.1"/>
    </source>
</evidence>
<proteinExistence type="predicted"/>
<comment type="caution">
    <text evidence="2">The sequence shown here is derived from an EMBL/GenBank/DDBJ whole genome shotgun (WGS) entry which is preliminary data.</text>
</comment>
<feature type="transmembrane region" description="Helical" evidence="1">
    <location>
        <begin position="21"/>
        <end position="43"/>
    </location>
</feature>
<organism evidence="2 3">
    <name type="scientific">Methylomonas methanica</name>
    <dbReference type="NCBI Taxonomy" id="421"/>
    <lineage>
        <taxon>Bacteria</taxon>
        <taxon>Pseudomonadati</taxon>
        <taxon>Pseudomonadota</taxon>
        <taxon>Gammaproteobacteria</taxon>
        <taxon>Methylococcales</taxon>
        <taxon>Methylococcaceae</taxon>
        <taxon>Methylomonas</taxon>
    </lineage>
</organism>
<gene>
    <name evidence="2" type="ORF">A1353_08330</name>
</gene>
<evidence type="ECO:0000313" key="3">
    <source>
        <dbReference type="Proteomes" id="UP000077763"/>
    </source>
</evidence>
<reference evidence="2 3" key="1">
    <citation type="submission" date="2016-03" db="EMBL/GenBank/DDBJ databases">
        <authorList>
            <person name="Ploux O."/>
        </authorList>
    </citation>
    <scope>NUCLEOTIDE SEQUENCE [LARGE SCALE GENOMIC DNA]</scope>
    <source>
        <strain evidence="2 3">R-45371</strain>
    </source>
</reference>
<accession>A0A177MN18</accession>
<keyword evidence="1" id="KW-0472">Membrane</keyword>
<keyword evidence="1" id="KW-1133">Transmembrane helix</keyword>
<protein>
    <submittedName>
        <fullName evidence="2">Uncharacterized protein</fullName>
    </submittedName>
</protein>
<name>A0A177MN18_METMH</name>
<feature type="transmembrane region" description="Helical" evidence="1">
    <location>
        <begin position="110"/>
        <end position="132"/>
    </location>
</feature>
<feature type="transmembrane region" description="Helical" evidence="1">
    <location>
        <begin position="88"/>
        <end position="104"/>
    </location>
</feature>
<dbReference type="AlphaFoldDB" id="A0A177MN18"/>
<dbReference type="Proteomes" id="UP000077763">
    <property type="component" value="Unassembled WGS sequence"/>
</dbReference>
<evidence type="ECO:0000256" key="1">
    <source>
        <dbReference type="SAM" id="Phobius"/>
    </source>
</evidence>
<dbReference type="EMBL" id="LUUH01000030">
    <property type="protein sequence ID" value="OAI07021.1"/>
    <property type="molecule type" value="Genomic_DNA"/>
</dbReference>
<feature type="transmembrane region" description="Helical" evidence="1">
    <location>
        <begin position="55"/>
        <end position="76"/>
    </location>
</feature>
<sequence length="135" mass="15336">MFARFPSELQKFLQRFHTRTLTTKHFNFFSLAAGLFGLTFMGSSKDMLPETLSTFALFGFVTFTVLALAELVFQCIEQLANRLSHESNYYWATLVLVAWVLGSINNELTVPIIMLSFAMILRGLIVGFGQILRNK</sequence>
<keyword evidence="1" id="KW-0812">Transmembrane</keyword>